<protein>
    <submittedName>
        <fullName evidence="1">Uncharacterized protein</fullName>
    </submittedName>
</protein>
<dbReference type="EMBL" id="ADVG01000002">
    <property type="protein sequence ID" value="EFH86626.1"/>
    <property type="molecule type" value="Genomic_DNA"/>
</dbReference>
<gene>
    <name evidence="1" type="ORF">Krac_7932</name>
</gene>
<keyword evidence="2" id="KW-1185">Reference proteome</keyword>
<dbReference type="AlphaFoldDB" id="D6TLH6"/>
<name>D6TLH6_KTERA</name>
<sequence>MTNIEKERVEKRNEIKEMEELPGYQEKCQAAHTSCKQPFTDSICTKAKGHDNDHHCGSCDLSFQAG</sequence>
<evidence type="ECO:0000313" key="1">
    <source>
        <dbReference type="EMBL" id="EFH86626.1"/>
    </source>
</evidence>
<evidence type="ECO:0000313" key="2">
    <source>
        <dbReference type="Proteomes" id="UP000004508"/>
    </source>
</evidence>
<accession>D6TLH6</accession>
<comment type="caution">
    <text evidence="1">The sequence shown here is derived from an EMBL/GenBank/DDBJ whole genome shotgun (WGS) entry which is preliminary data.</text>
</comment>
<dbReference type="Proteomes" id="UP000004508">
    <property type="component" value="Unassembled WGS sequence"/>
</dbReference>
<dbReference type="InParanoid" id="D6TLH6"/>
<reference evidence="1 2" key="1">
    <citation type="journal article" date="2011" name="Stand. Genomic Sci.">
        <title>Non-contiguous finished genome sequence and contextual data of the filamentous soil bacterium Ktedonobacter racemifer type strain (SOSP1-21).</title>
        <authorList>
            <person name="Chang Y.J."/>
            <person name="Land M."/>
            <person name="Hauser L."/>
            <person name="Chertkov O."/>
            <person name="Del Rio T.G."/>
            <person name="Nolan M."/>
            <person name="Copeland A."/>
            <person name="Tice H."/>
            <person name="Cheng J.F."/>
            <person name="Lucas S."/>
            <person name="Han C."/>
            <person name="Goodwin L."/>
            <person name="Pitluck S."/>
            <person name="Ivanova N."/>
            <person name="Ovchinikova G."/>
            <person name="Pati A."/>
            <person name="Chen A."/>
            <person name="Palaniappan K."/>
            <person name="Mavromatis K."/>
            <person name="Liolios K."/>
            <person name="Brettin T."/>
            <person name="Fiebig A."/>
            <person name="Rohde M."/>
            <person name="Abt B."/>
            <person name="Goker M."/>
            <person name="Detter J.C."/>
            <person name="Woyke T."/>
            <person name="Bristow J."/>
            <person name="Eisen J.A."/>
            <person name="Markowitz V."/>
            <person name="Hugenholtz P."/>
            <person name="Kyrpides N.C."/>
            <person name="Klenk H.P."/>
            <person name="Lapidus A."/>
        </authorList>
    </citation>
    <scope>NUCLEOTIDE SEQUENCE [LARGE SCALE GENOMIC DNA]</scope>
    <source>
        <strain evidence="2">DSM 44963</strain>
    </source>
</reference>
<proteinExistence type="predicted"/>
<organism evidence="1 2">
    <name type="scientific">Ktedonobacter racemifer DSM 44963</name>
    <dbReference type="NCBI Taxonomy" id="485913"/>
    <lineage>
        <taxon>Bacteria</taxon>
        <taxon>Bacillati</taxon>
        <taxon>Chloroflexota</taxon>
        <taxon>Ktedonobacteria</taxon>
        <taxon>Ktedonobacterales</taxon>
        <taxon>Ktedonobacteraceae</taxon>
        <taxon>Ktedonobacter</taxon>
    </lineage>
</organism>